<reference evidence="1" key="1">
    <citation type="submission" date="2023-02" db="EMBL/GenBank/DDBJ databases">
        <title>Genome of toxic invasive species Heracleum sosnowskyi carries increased number of genes despite the absence of recent whole-genome duplications.</title>
        <authorList>
            <person name="Schelkunov M."/>
            <person name="Shtratnikova V."/>
            <person name="Makarenko M."/>
            <person name="Klepikova A."/>
            <person name="Omelchenko D."/>
            <person name="Novikova G."/>
            <person name="Obukhova E."/>
            <person name="Bogdanov V."/>
            <person name="Penin A."/>
            <person name="Logacheva M."/>
        </authorList>
    </citation>
    <scope>NUCLEOTIDE SEQUENCE</scope>
    <source>
        <strain evidence="1">Hsosn_3</strain>
        <tissue evidence="1">Leaf</tissue>
    </source>
</reference>
<evidence type="ECO:0000313" key="2">
    <source>
        <dbReference type="Proteomes" id="UP001237642"/>
    </source>
</evidence>
<dbReference type="AlphaFoldDB" id="A0AAD8HQ11"/>
<protein>
    <submittedName>
        <fullName evidence="1">Uncharacterized protein</fullName>
    </submittedName>
</protein>
<gene>
    <name evidence="1" type="ORF">POM88_036182</name>
</gene>
<organism evidence="1 2">
    <name type="scientific">Heracleum sosnowskyi</name>
    <dbReference type="NCBI Taxonomy" id="360622"/>
    <lineage>
        <taxon>Eukaryota</taxon>
        <taxon>Viridiplantae</taxon>
        <taxon>Streptophyta</taxon>
        <taxon>Embryophyta</taxon>
        <taxon>Tracheophyta</taxon>
        <taxon>Spermatophyta</taxon>
        <taxon>Magnoliopsida</taxon>
        <taxon>eudicotyledons</taxon>
        <taxon>Gunneridae</taxon>
        <taxon>Pentapetalae</taxon>
        <taxon>asterids</taxon>
        <taxon>campanulids</taxon>
        <taxon>Apiales</taxon>
        <taxon>Apiaceae</taxon>
        <taxon>Apioideae</taxon>
        <taxon>apioid superclade</taxon>
        <taxon>Tordylieae</taxon>
        <taxon>Tordyliinae</taxon>
        <taxon>Heracleum</taxon>
    </lineage>
</organism>
<sequence length="112" mass="12487">MGIDSLKSGLPFSREARYMNTNGSEVYALLSNKYSSFSMYEGKQGENFVTYEASSKVCGTEKVKKFIAGGLDDNQLHSEEKLEIAIHLPKLKASLFSLVSQSKYLEFMSPLT</sequence>
<proteinExistence type="predicted"/>
<dbReference type="Proteomes" id="UP001237642">
    <property type="component" value="Unassembled WGS sequence"/>
</dbReference>
<evidence type="ECO:0000313" key="1">
    <source>
        <dbReference type="EMBL" id="KAK1370090.1"/>
    </source>
</evidence>
<keyword evidence="2" id="KW-1185">Reference proteome</keyword>
<comment type="caution">
    <text evidence="1">The sequence shown here is derived from an EMBL/GenBank/DDBJ whole genome shotgun (WGS) entry which is preliminary data.</text>
</comment>
<name>A0AAD8HQ11_9APIA</name>
<accession>A0AAD8HQ11</accession>
<dbReference type="EMBL" id="JAUIZM010000008">
    <property type="protein sequence ID" value="KAK1370090.1"/>
    <property type="molecule type" value="Genomic_DNA"/>
</dbReference>
<reference evidence="1" key="2">
    <citation type="submission" date="2023-05" db="EMBL/GenBank/DDBJ databases">
        <authorList>
            <person name="Schelkunov M.I."/>
        </authorList>
    </citation>
    <scope>NUCLEOTIDE SEQUENCE</scope>
    <source>
        <strain evidence="1">Hsosn_3</strain>
        <tissue evidence="1">Leaf</tissue>
    </source>
</reference>